<dbReference type="Proteomes" id="UP000265955">
    <property type="component" value="Unassembled WGS sequence"/>
</dbReference>
<dbReference type="RefSeq" id="WP_119769413.1">
    <property type="nucleotide sequence ID" value="NZ_QYUO01000001.1"/>
</dbReference>
<evidence type="ECO:0000313" key="2">
    <source>
        <dbReference type="Proteomes" id="UP000265955"/>
    </source>
</evidence>
<comment type="caution">
    <text evidence="1">The sequence shown here is derived from an EMBL/GenBank/DDBJ whole genome shotgun (WGS) entry which is preliminary data.</text>
</comment>
<dbReference type="OrthoDB" id="274297at2"/>
<keyword evidence="2" id="KW-1185">Reference proteome</keyword>
<proteinExistence type="predicted"/>
<name>A0A3A3GBA4_9BURK</name>
<accession>A0A3A3GBA4</accession>
<dbReference type="AlphaFoldDB" id="A0A3A3GBA4"/>
<gene>
    <name evidence="1" type="ORF">D3871_13770</name>
</gene>
<organism evidence="1 2">
    <name type="scientific">Noviherbaspirillum saxi</name>
    <dbReference type="NCBI Taxonomy" id="2320863"/>
    <lineage>
        <taxon>Bacteria</taxon>
        <taxon>Pseudomonadati</taxon>
        <taxon>Pseudomonadota</taxon>
        <taxon>Betaproteobacteria</taxon>
        <taxon>Burkholderiales</taxon>
        <taxon>Oxalobacteraceae</taxon>
        <taxon>Noviherbaspirillum</taxon>
    </lineage>
</organism>
<sequence>MFGKGRSYTYTKADAKISITERGGNLSVRIDGDEYWSASFRTMNSLTELKAGYYGELKRYPFHNPVKGGLDWSGEGRGCNTLQGWFVIDEVTYVGSTLDSIDLRFEQNCEGGKPSLYGKIHWTSKDTVAPPGPVLPLPSNLWSPPAGVTPAFDSYVYLQSDAMDYIGRGQSYLYTMADAIISVSASGGLLSVRINGNEYWTGEFQTMNTLTQIKPGYYGQLQRYPFHNPVKGGLSWSGEGRGCNTLQGWFAVDQVTYISGRLASIDLRFEQYCEGFGPALHGKIHWVK</sequence>
<protein>
    <submittedName>
        <fullName evidence="1">Uncharacterized protein</fullName>
    </submittedName>
</protein>
<reference evidence="2" key="1">
    <citation type="submission" date="2018-09" db="EMBL/GenBank/DDBJ databases">
        <authorList>
            <person name="Zhu H."/>
        </authorList>
    </citation>
    <scope>NUCLEOTIDE SEQUENCE [LARGE SCALE GENOMIC DNA]</scope>
    <source>
        <strain evidence="2">K1R23-30</strain>
    </source>
</reference>
<evidence type="ECO:0000313" key="1">
    <source>
        <dbReference type="EMBL" id="RJF99475.1"/>
    </source>
</evidence>
<dbReference type="EMBL" id="QYUO01000001">
    <property type="protein sequence ID" value="RJF99475.1"/>
    <property type="molecule type" value="Genomic_DNA"/>
</dbReference>